<keyword evidence="1 4" id="KW-0732">Signal</keyword>
<dbReference type="GO" id="GO:0042834">
    <property type="term" value="F:peptidoglycan binding"/>
    <property type="evidence" value="ECO:0007669"/>
    <property type="project" value="InterPro"/>
</dbReference>
<dbReference type="EMBL" id="FQ312002">
    <property type="protein sequence ID" value="CBW14232.1"/>
    <property type="molecule type" value="Genomic_DNA"/>
</dbReference>
<evidence type="ECO:0000256" key="1">
    <source>
        <dbReference type="ARBA" id="ARBA00022729"/>
    </source>
</evidence>
<evidence type="ECO:0000256" key="2">
    <source>
        <dbReference type="ARBA" id="ARBA00023239"/>
    </source>
</evidence>
<dbReference type="Proteomes" id="UP000007052">
    <property type="component" value="Chromosome"/>
</dbReference>
<dbReference type="Gene3D" id="2.40.40.10">
    <property type="entry name" value="RlpA-like domain"/>
    <property type="match status" value="1"/>
</dbReference>
<dbReference type="Gene3D" id="3.30.70.1070">
    <property type="entry name" value="Sporulation related repeat"/>
    <property type="match status" value="1"/>
</dbReference>
<dbReference type="InterPro" id="IPR036908">
    <property type="entry name" value="RlpA-like_sf"/>
</dbReference>
<dbReference type="SUPFAM" id="SSF110997">
    <property type="entry name" value="Sporulation related repeat"/>
    <property type="match status" value="1"/>
</dbReference>
<reference evidence="8" key="1">
    <citation type="submission" date="2010-07" db="EMBL/GenBank/DDBJ databases">
        <title>The genome sequence of Haemophilus parainfluenzae T3T1.</title>
        <authorList>
            <person name="Crook D."/>
            <person name="Hood D."/>
            <person name="Moxon R."/>
            <person name="Parkhill J."/>
            <person name="Aslett M."/>
            <person name="Bentley S.D."/>
        </authorList>
    </citation>
    <scope>NUCLEOTIDE SEQUENCE [LARGE SCALE GENOMIC DNA]</scope>
    <source>
        <strain evidence="8">T3T1</strain>
    </source>
</reference>
<dbReference type="GO" id="GO:0008932">
    <property type="term" value="F:lytic endotransglycosylase activity"/>
    <property type="evidence" value="ECO:0007669"/>
    <property type="project" value="UniProtKB-UniRule"/>
</dbReference>
<dbReference type="PANTHER" id="PTHR34183">
    <property type="entry name" value="ENDOLYTIC PEPTIDOGLYCAN TRANSGLYCOSYLASE RLPA"/>
    <property type="match status" value="1"/>
</dbReference>
<dbReference type="AlphaFoldDB" id="A0AB33QJ39"/>
<dbReference type="NCBIfam" id="TIGR00413">
    <property type="entry name" value="rlpA"/>
    <property type="match status" value="1"/>
</dbReference>
<evidence type="ECO:0000259" key="6">
    <source>
        <dbReference type="PROSITE" id="PS51724"/>
    </source>
</evidence>
<evidence type="ECO:0000256" key="3">
    <source>
        <dbReference type="ARBA" id="ARBA00023316"/>
    </source>
</evidence>
<gene>
    <name evidence="4" type="primary">rlpA</name>
    <name evidence="7" type="ordered locus">PARA_01250</name>
</gene>
<dbReference type="Pfam" id="PF05036">
    <property type="entry name" value="SPOR"/>
    <property type="match status" value="1"/>
</dbReference>
<dbReference type="PANTHER" id="PTHR34183:SF1">
    <property type="entry name" value="ENDOLYTIC PEPTIDOGLYCAN TRANSGLYCOSYLASE RLPA"/>
    <property type="match status" value="1"/>
</dbReference>
<accession>A0AB33QJ39</accession>
<sequence precursor="true">MTLKNILKTTALFTLTIGTSIAAFANTQKMYGIQGDSMSITTTVQAPQSYQVDGKTYTTQGDEAKSYSKEGTASYYHHKFNGRKTANGERYNSALFTAAHKTLPLNSYAVVTNLHNNRKVIVRINDRGPFSHKRIIDLSHSAAKELGLISRGTGQVRIEALHVDHKGQISGAGVKTLAKHAKTQEANDRLVTDKNNEKKNQNLDTTTNDAKTVFKLKLLAVSSKNQAESIINRLDLDGIKAEINQNGQNYEIHFGPLADQADVNQLKTKLQKTTNGQPVIVYTYKN</sequence>
<dbReference type="EC" id="4.2.2.-" evidence="4"/>
<feature type="domain" description="SPOR" evidence="6">
    <location>
        <begin position="208"/>
        <end position="283"/>
    </location>
</feature>
<evidence type="ECO:0000313" key="7">
    <source>
        <dbReference type="EMBL" id="CBW14232.1"/>
    </source>
</evidence>
<dbReference type="RefSeq" id="WP_014064075.1">
    <property type="nucleotide sequence ID" value="NC_015964.1"/>
</dbReference>
<dbReference type="KEGG" id="hpr:PARA_01250"/>
<protein>
    <recommendedName>
        <fullName evidence="4">Endolytic peptidoglycan transglycosylase RlpA</fullName>
        <ecNumber evidence="4">4.2.2.-</ecNumber>
    </recommendedName>
</protein>
<evidence type="ECO:0000313" key="8">
    <source>
        <dbReference type="Proteomes" id="UP000007052"/>
    </source>
</evidence>
<dbReference type="GO" id="GO:0009279">
    <property type="term" value="C:cell outer membrane"/>
    <property type="evidence" value="ECO:0007669"/>
    <property type="project" value="TreeGrafter"/>
</dbReference>
<proteinExistence type="inferred from homology"/>
<feature type="chain" id="PRO_5044032500" description="Endolytic peptidoglycan transglycosylase RlpA" evidence="4">
    <location>
        <begin position="26"/>
        <end position="286"/>
    </location>
</feature>
<comment type="similarity">
    <text evidence="4 5">Belongs to the RlpA family.</text>
</comment>
<dbReference type="GO" id="GO:0071555">
    <property type="term" value="P:cell wall organization"/>
    <property type="evidence" value="ECO:0007669"/>
    <property type="project" value="UniProtKB-KW"/>
</dbReference>
<evidence type="ECO:0000256" key="4">
    <source>
        <dbReference type="HAMAP-Rule" id="MF_02071"/>
    </source>
</evidence>
<organism evidence="7 8">
    <name type="scientific">Haemophilus parainfluenzae (strain T3T1)</name>
    <dbReference type="NCBI Taxonomy" id="862965"/>
    <lineage>
        <taxon>Bacteria</taxon>
        <taxon>Pseudomonadati</taxon>
        <taxon>Pseudomonadota</taxon>
        <taxon>Gammaproteobacteria</taxon>
        <taxon>Pasteurellales</taxon>
        <taxon>Pasteurellaceae</taxon>
        <taxon>Haemophilus</taxon>
    </lineage>
</organism>
<dbReference type="InterPro" id="IPR036680">
    <property type="entry name" value="SPOR-like_sf"/>
</dbReference>
<dbReference type="InterPro" id="IPR009009">
    <property type="entry name" value="RlpA-like_DPBB"/>
</dbReference>
<dbReference type="InterPro" id="IPR007730">
    <property type="entry name" value="SPOR-like_dom"/>
</dbReference>
<name>A0AB33QJ39_HAEP3</name>
<dbReference type="Pfam" id="PF03330">
    <property type="entry name" value="DPBB_1"/>
    <property type="match status" value="1"/>
</dbReference>
<keyword evidence="2 4" id="KW-0456">Lyase</keyword>
<evidence type="ECO:0000256" key="5">
    <source>
        <dbReference type="RuleBase" id="RU003495"/>
    </source>
</evidence>
<dbReference type="CDD" id="cd22268">
    <property type="entry name" value="DPBB_RlpA-like"/>
    <property type="match status" value="1"/>
</dbReference>
<dbReference type="GO" id="GO:0000270">
    <property type="term" value="P:peptidoglycan metabolic process"/>
    <property type="evidence" value="ECO:0007669"/>
    <property type="project" value="UniProtKB-UniRule"/>
</dbReference>
<dbReference type="SUPFAM" id="SSF50685">
    <property type="entry name" value="Barwin-like endoglucanases"/>
    <property type="match status" value="1"/>
</dbReference>
<comment type="function">
    <text evidence="4">Lytic transglycosylase with a strong preference for naked glycan strands that lack stem peptides.</text>
</comment>
<keyword evidence="3 4" id="KW-0961">Cell wall biogenesis/degradation</keyword>
<feature type="signal peptide" evidence="4">
    <location>
        <begin position="1"/>
        <end position="25"/>
    </location>
</feature>
<dbReference type="InterPro" id="IPR012997">
    <property type="entry name" value="RplA"/>
</dbReference>
<dbReference type="HAMAP" id="MF_02071">
    <property type="entry name" value="RlpA"/>
    <property type="match status" value="1"/>
</dbReference>
<dbReference type="InterPro" id="IPR034718">
    <property type="entry name" value="RlpA"/>
</dbReference>
<dbReference type="PROSITE" id="PS51724">
    <property type="entry name" value="SPOR"/>
    <property type="match status" value="1"/>
</dbReference>